<accession>A0A137ZMP7</accession>
<evidence type="ECO:0000256" key="3">
    <source>
        <dbReference type="ARBA" id="ARBA00022603"/>
    </source>
</evidence>
<dbReference type="InterPro" id="IPR003358">
    <property type="entry name" value="tRNA_(Gua-N-7)_MeTrfase_Trmb"/>
</dbReference>
<reference evidence="9 10" key="1">
    <citation type="submission" date="2016-02" db="EMBL/GenBank/DDBJ databases">
        <authorList>
            <person name="Teng J.L."/>
            <person name="Tang Y."/>
            <person name="Huang Y."/>
            <person name="Guo F."/>
            <person name="Wei W."/>
            <person name="Chen J.H."/>
            <person name="Wong S.Y."/>
            <person name="Lau S.K."/>
            <person name="Woo P.C."/>
        </authorList>
    </citation>
    <scope>NUCLEOTIDE SEQUENCE [LARGE SCALE GENOMIC DNA]</scope>
    <source>
        <strain evidence="9 10">JCM 13375</strain>
    </source>
</reference>
<name>A0A137ZMP7_9ACTN</name>
<dbReference type="EMBL" id="LSRE01000009">
    <property type="protein sequence ID" value="KXO99461.1"/>
    <property type="molecule type" value="Genomic_DNA"/>
</dbReference>
<protein>
    <recommendedName>
        <fullName evidence="7">tRNA (guanine-N(7)-)-methyltransferase</fullName>
        <ecNumber evidence="7">2.1.1.33</ecNumber>
    </recommendedName>
    <alternativeName>
        <fullName evidence="7">tRNA (guanine(46)-N(7))-methyltransferase</fullName>
    </alternativeName>
    <alternativeName>
        <fullName evidence="7">tRNA(m7G46)-methyltransferase</fullName>
    </alternativeName>
</protein>
<comment type="pathway">
    <text evidence="7">tRNA modification; N(7)-methylguanine-tRNA biosynthesis.</text>
</comment>
<evidence type="ECO:0000256" key="1">
    <source>
        <dbReference type="ARBA" id="ARBA00000142"/>
    </source>
</evidence>
<feature type="binding site" evidence="7">
    <location>
        <position position="145"/>
    </location>
    <ligand>
        <name>S-adenosyl-L-methionine</name>
        <dbReference type="ChEBI" id="CHEBI:59789"/>
    </ligand>
</feature>
<dbReference type="SUPFAM" id="SSF53335">
    <property type="entry name" value="S-adenosyl-L-methionine-dependent methyltransferases"/>
    <property type="match status" value="1"/>
</dbReference>
<gene>
    <name evidence="7" type="primary">trmB</name>
    <name evidence="9" type="ORF">AXK61_16580</name>
</gene>
<feature type="binding site" evidence="7">
    <location>
        <position position="231"/>
    </location>
    <ligand>
        <name>substrate</name>
    </ligand>
</feature>
<keyword evidence="4 7" id="KW-0808">Transferase</keyword>
<dbReference type="CDD" id="cd02440">
    <property type="entry name" value="AdoMet_MTases"/>
    <property type="match status" value="1"/>
</dbReference>
<dbReference type="EC" id="2.1.1.33" evidence="7"/>
<feature type="region of interest" description="Disordered" evidence="8">
    <location>
        <begin position="1"/>
        <end position="44"/>
    </location>
</feature>
<organism evidence="9 10">
    <name type="scientific">Tsukamurella pseudospumae</name>
    <dbReference type="NCBI Taxonomy" id="239498"/>
    <lineage>
        <taxon>Bacteria</taxon>
        <taxon>Bacillati</taxon>
        <taxon>Actinomycetota</taxon>
        <taxon>Actinomycetes</taxon>
        <taxon>Mycobacteriales</taxon>
        <taxon>Tsukamurellaceae</taxon>
        <taxon>Tsukamurella</taxon>
    </lineage>
</organism>
<comment type="catalytic activity">
    <reaction evidence="1 7">
        <text>guanosine(46) in tRNA + S-adenosyl-L-methionine = N(7)-methylguanosine(46) in tRNA + S-adenosyl-L-homocysteine</text>
        <dbReference type="Rhea" id="RHEA:42708"/>
        <dbReference type="Rhea" id="RHEA-COMP:10188"/>
        <dbReference type="Rhea" id="RHEA-COMP:10189"/>
        <dbReference type="ChEBI" id="CHEBI:57856"/>
        <dbReference type="ChEBI" id="CHEBI:59789"/>
        <dbReference type="ChEBI" id="CHEBI:74269"/>
        <dbReference type="ChEBI" id="CHEBI:74480"/>
        <dbReference type="EC" id="2.1.1.33"/>
    </reaction>
</comment>
<evidence type="ECO:0000313" key="9">
    <source>
        <dbReference type="EMBL" id="KXO99461.1"/>
    </source>
</evidence>
<feature type="binding site" evidence="7">
    <location>
        <position position="199"/>
    </location>
    <ligand>
        <name>substrate</name>
    </ligand>
</feature>
<evidence type="ECO:0000256" key="6">
    <source>
        <dbReference type="ARBA" id="ARBA00022694"/>
    </source>
</evidence>
<proteinExistence type="inferred from homology"/>
<dbReference type="PANTHER" id="PTHR23417:SF14">
    <property type="entry name" value="PENTACOTRIPEPTIDE-REPEAT REGION OF PRORP DOMAIN-CONTAINING PROTEIN"/>
    <property type="match status" value="1"/>
</dbReference>
<dbReference type="NCBIfam" id="TIGR00091">
    <property type="entry name" value="tRNA (guanosine(46)-N7)-methyltransferase TrmB"/>
    <property type="match status" value="1"/>
</dbReference>
<dbReference type="Pfam" id="PF02390">
    <property type="entry name" value="Methyltransf_4"/>
    <property type="match status" value="1"/>
</dbReference>
<comment type="caution">
    <text evidence="9">The sequence shown here is derived from an EMBL/GenBank/DDBJ whole genome shotgun (WGS) entry which is preliminary data.</text>
</comment>
<evidence type="ECO:0000256" key="2">
    <source>
        <dbReference type="ARBA" id="ARBA00003015"/>
    </source>
</evidence>
<keyword evidence="10" id="KW-1185">Reference proteome</keyword>
<feature type="binding site" evidence="7">
    <location>
        <position position="195"/>
    </location>
    <ligand>
        <name>S-adenosyl-L-methionine</name>
        <dbReference type="ChEBI" id="CHEBI:59789"/>
    </ligand>
</feature>
<evidence type="ECO:0000256" key="5">
    <source>
        <dbReference type="ARBA" id="ARBA00022691"/>
    </source>
</evidence>
<dbReference type="Proteomes" id="UP000070409">
    <property type="component" value="Unassembled WGS sequence"/>
</dbReference>
<dbReference type="InterPro" id="IPR055361">
    <property type="entry name" value="tRNA_methyltr_TrmB_bact"/>
</dbReference>
<dbReference type="HAMAP" id="MF_01057">
    <property type="entry name" value="tRNA_methyltr_TrmB"/>
    <property type="match status" value="1"/>
</dbReference>
<dbReference type="Gene3D" id="3.40.50.150">
    <property type="entry name" value="Vaccinia Virus protein VP39"/>
    <property type="match status" value="1"/>
</dbReference>
<evidence type="ECO:0000256" key="7">
    <source>
        <dbReference type="HAMAP-Rule" id="MF_01057"/>
    </source>
</evidence>
<keyword evidence="6 7" id="KW-0819">tRNA processing</keyword>
<evidence type="ECO:0000313" key="10">
    <source>
        <dbReference type="Proteomes" id="UP000070409"/>
    </source>
</evidence>
<comment type="caution">
    <text evidence="7">Lacks conserved residue(s) required for the propagation of feature annotation.</text>
</comment>
<feature type="binding site" evidence="7">
    <location>
        <position position="172"/>
    </location>
    <ligand>
        <name>S-adenosyl-L-methionine</name>
        <dbReference type="ChEBI" id="CHEBI:59789"/>
    </ligand>
</feature>
<evidence type="ECO:0000256" key="8">
    <source>
        <dbReference type="SAM" id="MobiDB-lite"/>
    </source>
</evidence>
<comment type="similarity">
    <text evidence="7">Belongs to the class I-like SAM-binding methyltransferase superfamily. TrmB family.</text>
</comment>
<evidence type="ECO:0000256" key="4">
    <source>
        <dbReference type="ARBA" id="ARBA00022679"/>
    </source>
</evidence>
<dbReference type="PROSITE" id="PS51625">
    <property type="entry name" value="SAM_MT_TRMB"/>
    <property type="match status" value="1"/>
</dbReference>
<comment type="function">
    <text evidence="2 7">Catalyzes the formation of N(7)-methylguanine at position 46 (m7G46) in tRNA.</text>
</comment>
<dbReference type="InterPro" id="IPR029063">
    <property type="entry name" value="SAM-dependent_MTases_sf"/>
</dbReference>
<dbReference type="PANTHER" id="PTHR23417">
    <property type="entry name" value="3-DEOXY-D-MANNO-OCTULOSONIC-ACID TRANSFERASE/TRNA GUANINE-N 7 - -METHYLTRANSFERASE"/>
    <property type="match status" value="1"/>
</dbReference>
<keyword evidence="5 7" id="KW-0949">S-adenosyl-L-methionine</keyword>
<sequence length="299" mass="32510">MRPMLGHIRKAGTMESVPQSQDPRAEHRRLYPRVTSFRSRRASLTPAQQLAMDTGWDTLGRDIPPARPVEAFPAETPGPRPGATVASPVPDTQPDRTFPAPSHPLDAAAWFGREAPLVVEIGSGTGTSTWAMAQAEPDLDVVAVEVYLPGIAQLVGAVQRADLTNVRVVRGDGVAMLEDMVAPGSLTGVRVYFPDPWPKARHHKRRLLSGRMFALIADRLRVGGILHVATDHADYAEAIAETAPSEPLLRPVALPPRLADAGLPISVDRPVTKFQDKAAQVGREIHEFVWERVEEGEVP</sequence>
<feature type="binding site" evidence="7">
    <location>
        <position position="120"/>
    </location>
    <ligand>
        <name>S-adenosyl-L-methionine</name>
        <dbReference type="ChEBI" id="CHEBI:59789"/>
    </ligand>
</feature>
<keyword evidence="3 7" id="KW-0489">Methyltransferase</keyword>